<comment type="caution">
    <text evidence="9">The sequence shown here is derived from an EMBL/GenBank/DDBJ whole genome shotgun (WGS) entry which is preliminary data.</text>
</comment>
<dbReference type="EMBL" id="JANRHJ010000001">
    <property type="protein sequence ID" value="MCR8872536.1"/>
    <property type="molecule type" value="Genomic_DNA"/>
</dbReference>
<protein>
    <submittedName>
        <fullName evidence="9">ABC transporter permease</fullName>
    </submittedName>
</protein>
<dbReference type="PANTHER" id="PTHR30572:SF4">
    <property type="entry name" value="ABC TRANSPORTER PERMEASE YTRF"/>
    <property type="match status" value="1"/>
</dbReference>
<keyword evidence="4 7" id="KW-1133">Transmembrane helix</keyword>
<accession>A0AAW5MW13</accession>
<evidence type="ECO:0000256" key="7">
    <source>
        <dbReference type="SAM" id="Phobius"/>
    </source>
</evidence>
<evidence type="ECO:0000313" key="9">
    <source>
        <dbReference type="EMBL" id="MCR8872536.1"/>
    </source>
</evidence>
<keyword evidence="2" id="KW-1003">Cell membrane</keyword>
<evidence type="ECO:0000256" key="2">
    <source>
        <dbReference type="ARBA" id="ARBA00022475"/>
    </source>
</evidence>
<evidence type="ECO:0000256" key="5">
    <source>
        <dbReference type="ARBA" id="ARBA00023136"/>
    </source>
</evidence>
<comment type="similarity">
    <text evidence="6">Belongs to the ABC-4 integral membrane protein family.</text>
</comment>
<feature type="transmembrane region" description="Helical" evidence="7">
    <location>
        <begin position="292"/>
        <end position="314"/>
    </location>
</feature>
<proteinExistence type="inferred from homology"/>
<feature type="domain" description="ABC3 transporter permease C-terminal" evidence="8">
    <location>
        <begin position="294"/>
        <end position="410"/>
    </location>
</feature>
<reference evidence="9 10" key="1">
    <citation type="submission" date="2022-08" db="EMBL/GenBank/DDBJ databases">
        <authorList>
            <person name="Zeman M."/>
            <person name="Kubasova T."/>
        </authorList>
    </citation>
    <scope>NUCLEOTIDE SEQUENCE [LARGE SCALE GENOMIC DNA]</scope>
    <source>
        <strain evidence="9 10">ET62</strain>
    </source>
</reference>
<dbReference type="Proteomes" id="UP001204579">
    <property type="component" value="Unassembled WGS sequence"/>
</dbReference>
<evidence type="ECO:0000256" key="4">
    <source>
        <dbReference type="ARBA" id="ARBA00022989"/>
    </source>
</evidence>
<feature type="transmembrane region" description="Helical" evidence="7">
    <location>
        <begin position="379"/>
        <end position="400"/>
    </location>
</feature>
<dbReference type="Pfam" id="PF02687">
    <property type="entry name" value="FtsX"/>
    <property type="match status" value="1"/>
</dbReference>
<gene>
    <name evidence="9" type="ORF">NW209_00605</name>
</gene>
<dbReference type="PANTHER" id="PTHR30572">
    <property type="entry name" value="MEMBRANE COMPONENT OF TRANSPORTER-RELATED"/>
    <property type="match status" value="1"/>
</dbReference>
<dbReference type="InterPro" id="IPR003838">
    <property type="entry name" value="ABC3_permease_C"/>
</dbReference>
<evidence type="ECO:0000256" key="6">
    <source>
        <dbReference type="ARBA" id="ARBA00038076"/>
    </source>
</evidence>
<dbReference type="GO" id="GO:0022857">
    <property type="term" value="F:transmembrane transporter activity"/>
    <property type="evidence" value="ECO:0007669"/>
    <property type="project" value="TreeGrafter"/>
</dbReference>
<sequence>MWKQIFNQIWNQRRTNAWLWTELCIVTVLLWYGVDVVYNYEGAAWQPKGYDTSCVFDLTMGTKPMDFINDADNRRAGEDFTYLYNLIKDYPGVEEVCAYYGSVPYTDEVMSEGYAPHTDSTHVVNCYIRYVTSSYFKVFRLNPLAGQLDEEHWSSAENPVPTLMSVDLVDSLFQLPHAADAVGRTCFNPYWLNTKHPVTNYRVSAVLPRHKLGDYERYEPFIYLPADKALFWQHVALRVSPDQVAGFAERFRRDMQPVFDRGIFYLDNIRLYGDMKEAYDIQKGTVNYLNTVYTVAAFFLFNVFLCVFATFWYRTRKRRCEVALRMALGSSRRQVMRYFLLEGLVLLLMAVIPALLIALNIQWADLTVHTLVDVSAVRFVGSFGVALLLMALMIVLGIWYPARRAMQVQPAEALHDE</sequence>
<keyword evidence="3 7" id="KW-0812">Transmembrane</keyword>
<dbReference type="AlphaFoldDB" id="A0AAW5MW13"/>
<dbReference type="GO" id="GO:0005886">
    <property type="term" value="C:plasma membrane"/>
    <property type="evidence" value="ECO:0007669"/>
    <property type="project" value="UniProtKB-SubCell"/>
</dbReference>
<name>A0AAW5MW13_9BACT</name>
<keyword evidence="10" id="KW-1185">Reference proteome</keyword>
<evidence type="ECO:0000313" key="10">
    <source>
        <dbReference type="Proteomes" id="UP001204579"/>
    </source>
</evidence>
<comment type="subcellular location">
    <subcellularLocation>
        <location evidence="1">Cell membrane</location>
        <topology evidence="1">Multi-pass membrane protein</topology>
    </subcellularLocation>
</comment>
<evidence type="ECO:0000259" key="8">
    <source>
        <dbReference type="Pfam" id="PF02687"/>
    </source>
</evidence>
<feature type="transmembrane region" description="Helical" evidence="7">
    <location>
        <begin position="335"/>
        <end position="359"/>
    </location>
</feature>
<dbReference type="RefSeq" id="WP_235301310.1">
    <property type="nucleotide sequence ID" value="NZ_DEQE01000025.1"/>
</dbReference>
<evidence type="ECO:0000256" key="1">
    <source>
        <dbReference type="ARBA" id="ARBA00004651"/>
    </source>
</evidence>
<keyword evidence="5 7" id="KW-0472">Membrane</keyword>
<evidence type="ECO:0000256" key="3">
    <source>
        <dbReference type="ARBA" id="ARBA00022692"/>
    </source>
</evidence>
<dbReference type="InterPro" id="IPR050250">
    <property type="entry name" value="Macrolide_Exporter_MacB"/>
</dbReference>
<organism evidence="9 10">
    <name type="scientific">Phocaeicola barnesiae</name>
    <dbReference type="NCBI Taxonomy" id="376804"/>
    <lineage>
        <taxon>Bacteria</taxon>
        <taxon>Pseudomonadati</taxon>
        <taxon>Bacteroidota</taxon>
        <taxon>Bacteroidia</taxon>
        <taxon>Bacteroidales</taxon>
        <taxon>Bacteroidaceae</taxon>
        <taxon>Phocaeicola</taxon>
    </lineage>
</organism>